<dbReference type="Proteomes" id="UP000199645">
    <property type="component" value="Unassembled WGS sequence"/>
</dbReference>
<protein>
    <submittedName>
        <fullName evidence="1">Uncharacterized protein</fullName>
    </submittedName>
</protein>
<dbReference type="AlphaFoldDB" id="A0A1I2GVT3"/>
<dbReference type="STRING" id="35752.SAMN05421541_107198"/>
<dbReference type="RefSeq" id="WP_093616134.1">
    <property type="nucleotide sequence ID" value="NZ_BOMT01000043.1"/>
</dbReference>
<evidence type="ECO:0000313" key="1">
    <source>
        <dbReference type="EMBL" id="SFF21179.1"/>
    </source>
</evidence>
<gene>
    <name evidence="1" type="ORF">SAMN05421541_107198</name>
</gene>
<keyword evidence="2" id="KW-1185">Reference proteome</keyword>
<name>A0A1I2GVT3_9ACTN</name>
<dbReference type="OrthoDB" id="3405091at2"/>
<proteinExistence type="predicted"/>
<accession>A0A1I2GVT3</accession>
<evidence type="ECO:0000313" key="2">
    <source>
        <dbReference type="Proteomes" id="UP000199645"/>
    </source>
</evidence>
<dbReference type="EMBL" id="FONV01000007">
    <property type="protein sequence ID" value="SFF21179.1"/>
    <property type="molecule type" value="Genomic_DNA"/>
</dbReference>
<reference evidence="1 2" key="1">
    <citation type="submission" date="2016-10" db="EMBL/GenBank/DDBJ databases">
        <authorList>
            <person name="de Groot N.N."/>
        </authorList>
    </citation>
    <scope>NUCLEOTIDE SEQUENCE [LARGE SCALE GENOMIC DNA]</scope>
    <source>
        <strain evidence="1 2">DSM 43019</strain>
    </source>
</reference>
<organism evidence="1 2">
    <name type="scientific">Actinoplanes philippinensis</name>
    <dbReference type="NCBI Taxonomy" id="35752"/>
    <lineage>
        <taxon>Bacteria</taxon>
        <taxon>Bacillati</taxon>
        <taxon>Actinomycetota</taxon>
        <taxon>Actinomycetes</taxon>
        <taxon>Micromonosporales</taxon>
        <taxon>Micromonosporaceae</taxon>
        <taxon>Actinoplanes</taxon>
    </lineage>
</organism>
<sequence>MLHNGTAVDIRSLEDFHDTLTARLAEVDAALRMATTLADRRPALGTFADAVRVEGTYATLNSGYRLHLEQLREAILTTRQATGDIIANYRGAEESIQLSADVVADRLDGGVLDA</sequence>